<evidence type="ECO:0000313" key="3">
    <source>
        <dbReference type="Proteomes" id="UP001324427"/>
    </source>
</evidence>
<comment type="caution">
    <text evidence="2">The sequence shown here is derived from an EMBL/GenBank/DDBJ whole genome shotgun (WGS) entry which is preliminary data.</text>
</comment>
<protein>
    <submittedName>
        <fullName evidence="2">Uncharacterized protein</fullName>
    </submittedName>
</protein>
<name>A0AAV9JD47_9PEZI</name>
<sequence length="661" mass="75171">MERTPATLQEKLRRRGARFRSNLERDLASIKPVKQDVLTHDTVDGSILEPLLVWITQELRALDRLFKGHGALDRLRKRLREQTSEGRLGRKITVQHLKRVLSAFQTERQAKCAGVLSVARTYVEKEDAERAGLRKEVEQALEARRYAEHAKGQYCRSLEKAEENHKRVHAESIQDKKELEEAWIREAALQEQLTSVNRNLEQEQTRRISATIRCESLTHECLQAADELVRQEERSTKLAEEAGQSFAQTSHDLEKAGAENAHLRMQLEDEQACSSKQLVVASLLTAEKDAMTTALVRLREEAGVLTSQVQRLRGEAEQHVAGQDERIASMAQDIMLLSSKSRALQSTLNQERNRSRELWGLLDESGAKCARVARERDLVVDELQACDSIATAQRLQLTAALREKEVDLERIQSEHVSALRPWEDRLRRYERAHSTLQEETQVLKAKCSAATREIDEATAERDKLQEELVRARKLVSTLESGRAFQVPELNQAKRTIQELQAQCEGYQCQVRDCVYENETLRNAADRERARLSKQLEDAMSKVRLLDTHLAAEQRQLGDVGRTWILNKSQFGRRSLDIQVQEITIPPPDAVVANTQAPAQDQCDVRPLPSQLPVSMDLDTCRDPEVSQNCMQSTLVRQCEIAAHEVLGKADRLTFRPLLPIS</sequence>
<evidence type="ECO:0000256" key="1">
    <source>
        <dbReference type="SAM" id="Coils"/>
    </source>
</evidence>
<proteinExistence type="predicted"/>
<reference evidence="2 3" key="1">
    <citation type="submission" date="2021-11" db="EMBL/GenBank/DDBJ databases">
        <title>Black yeast isolated from Biological Soil Crust.</title>
        <authorList>
            <person name="Kurbessoian T."/>
        </authorList>
    </citation>
    <scope>NUCLEOTIDE SEQUENCE [LARGE SCALE GENOMIC DNA]</scope>
    <source>
        <strain evidence="2 3">CCFEE 5522</strain>
    </source>
</reference>
<organism evidence="2 3">
    <name type="scientific">Oleoguttula mirabilis</name>
    <dbReference type="NCBI Taxonomy" id="1507867"/>
    <lineage>
        <taxon>Eukaryota</taxon>
        <taxon>Fungi</taxon>
        <taxon>Dikarya</taxon>
        <taxon>Ascomycota</taxon>
        <taxon>Pezizomycotina</taxon>
        <taxon>Dothideomycetes</taxon>
        <taxon>Dothideomycetidae</taxon>
        <taxon>Mycosphaerellales</taxon>
        <taxon>Teratosphaeriaceae</taxon>
        <taxon>Oleoguttula</taxon>
    </lineage>
</organism>
<feature type="coiled-coil region" evidence="1">
    <location>
        <begin position="394"/>
        <end position="541"/>
    </location>
</feature>
<keyword evidence="1" id="KW-0175">Coiled coil</keyword>
<dbReference type="EMBL" id="JAVFHQ010000039">
    <property type="protein sequence ID" value="KAK4542723.1"/>
    <property type="molecule type" value="Genomic_DNA"/>
</dbReference>
<dbReference type="Proteomes" id="UP001324427">
    <property type="component" value="Unassembled WGS sequence"/>
</dbReference>
<keyword evidence="3" id="KW-1185">Reference proteome</keyword>
<gene>
    <name evidence="2" type="ORF">LTR36_006295</name>
</gene>
<feature type="coiled-coil region" evidence="1">
    <location>
        <begin position="186"/>
        <end position="234"/>
    </location>
</feature>
<dbReference type="AlphaFoldDB" id="A0AAV9JD47"/>
<evidence type="ECO:0000313" key="2">
    <source>
        <dbReference type="EMBL" id="KAK4542723.1"/>
    </source>
</evidence>
<accession>A0AAV9JD47</accession>